<proteinExistence type="predicted"/>
<comment type="caution">
    <text evidence="1">The sequence shown here is derived from an EMBL/GenBank/DDBJ whole genome shotgun (WGS) entry which is preliminary data.</text>
</comment>
<name>A0A657PV18_9GAMM</name>
<dbReference type="Proteomes" id="UP000250928">
    <property type="component" value="Unassembled WGS sequence"/>
</dbReference>
<gene>
    <name evidence="1" type="ORF">C3L24_04680</name>
</gene>
<accession>A0A657PV18</accession>
<protein>
    <submittedName>
        <fullName evidence="1">Uncharacterized protein</fullName>
    </submittedName>
</protein>
<dbReference type="EMBL" id="PQCO01000160">
    <property type="protein sequence ID" value="PUE03418.1"/>
    <property type="molecule type" value="Genomic_DNA"/>
</dbReference>
<evidence type="ECO:0000313" key="1">
    <source>
        <dbReference type="EMBL" id="PUE03418.1"/>
    </source>
</evidence>
<evidence type="ECO:0000313" key="2">
    <source>
        <dbReference type="Proteomes" id="UP000250928"/>
    </source>
</evidence>
<dbReference type="AlphaFoldDB" id="A0A657PV18"/>
<reference evidence="1 2" key="1">
    <citation type="submission" date="2018-01" db="EMBL/GenBank/DDBJ databases">
        <title>Novel co-symbiosis in the lucinid bivalve Phacoides pectinatus.</title>
        <authorList>
            <person name="Lim S.J."/>
            <person name="Davis B.G."/>
            <person name="Gill D.E."/>
            <person name="Engel A.S."/>
            <person name="Anderson L.C."/>
            <person name="Campbell B.J."/>
        </authorList>
    </citation>
    <scope>NUCLEOTIDE SEQUENCE [LARGE SCALE GENOMIC DNA]</scope>
    <source>
        <strain evidence="1">N3_P5</strain>
    </source>
</reference>
<sequence>MPRRLPIDTETNLVEREFAVVYAPRRQRDRFPENCVEIHASREAARAAAEPKQKRYPALVYGPCRSSEGFRLFYLLEWL</sequence>
<organism evidence="1 2">
    <name type="scientific">Candidatus Sedimenticola endophacoides</name>
    <dbReference type="NCBI Taxonomy" id="2548426"/>
    <lineage>
        <taxon>Bacteria</taxon>
        <taxon>Pseudomonadati</taxon>
        <taxon>Pseudomonadota</taxon>
        <taxon>Gammaproteobacteria</taxon>
        <taxon>Chromatiales</taxon>
        <taxon>Sedimenticolaceae</taxon>
        <taxon>Sedimenticola</taxon>
    </lineage>
</organism>